<dbReference type="InterPro" id="IPR012373">
    <property type="entry name" value="Ferrdict_sens_TM"/>
</dbReference>
<sequence>MSNARIHYLVNRFMEGACSGDERRELAEWVNQSGSDTAVQAVLEEAWRNYEPADADRQAGAAAMDRVYARLSKETDRSRHHIAWWKPAAAAAVLLLAGLGIWQGTKSPPLPIAQAQQDHTDDAMPGGEKAVLTLSNGRQIVLDSAADGLLAQQGGATINKLSNGQLVYDDGEAPGAGEVMYNTMTTPRGGQYRLTLPDGTKAWLNSASSVTFPTAFVENTRSINITGEVFLEVARDEKKPFTVKANGVEIAVLGTHFNVNAYPEEGAVRTTLIEGKVKVSSAAGARTIAPGEQVQAGAGKLEVRRNVNLDEVTGWKNGRFVFEGASITQVMHQLSRWYDMETDGANPVDDRFYLDVPRSKKLSDVLKALELTGKVKFKIEGKKIIVMK</sequence>
<keyword evidence="5" id="KW-1185">Reference proteome</keyword>
<name>A0ABZ2YIU5_9BACT</name>
<keyword evidence="1" id="KW-0812">Transmembrane</keyword>
<dbReference type="Gene3D" id="3.55.50.30">
    <property type="match status" value="1"/>
</dbReference>
<dbReference type="Proteomes" id="UP001485459">
    <property type="component" value="Chromosome"/>
</dbReference>
<organism evidence="4 5">
    <name type="scientific">Chitinophaga pollutisoli</name>
    <dbReference type="NCBI Taxonomy" id="3133966"/>
    <lineage>
        <taxon>Bacteria</taxon>
        <taxon>Pseudomonadati</taxon>
        <taxon>Bacteroidota</taxon>
        <taxon>Chitinophagia</taxon>
        <taxon>Chitinophagales</taxon>
        <taxon>Chitinophagaceae</taxon>
        <taxon>Chitinophaga</taxon>
    </lineage>
</organism>
<reference evidence="5" key="1">
    <citation type="submission" date="2024-03" db="EMBL/GenBank/DDBJ databases">
        <title>Chitinophaga horti sp. nov., isolated from garden soil.</title>
        <authorList>
            <person name="Lee D.S."/>
            <person name="Han D.M."/>
            <person name="Baek J.H."/>
            <person name="Choi D.G."/>
            <person name="Jeon J.H."/>
            <person name="Jeon C.O."/>
        </authorList>
    </citation>
    <scope>NUCLEOTIDE SEQUENCE [LARGE SCALE GENOMIC DNA]</scope>
    <source>
        <strain evidence="5">GPA1</strain>
    </source>
</reference>
<protein>
    <submittedName>
        <fullName evidence="4">FecR domain-containing protein</fullName>
    </submittedName>
</protein>
<accession>A0ABZ2YIU5</accession>
<dbReference type="Gene3D" id="2.60.120.1440">
    <property type="match status" value="1"/>
</dbReference>
<feature type="transmembrane region" description="Helical" evidence="1">
    <location>
        <begin position="83"/>
        <end position="102"/>
    </location>
</feature>
<feature type="domain" description="Protein FecR C-terminal" evidence="3">
    <location>
        <begin position="319"/>
        <end position="386"/>
    </location>
</feature>
<dbReference type="InterPro" id="IPR006860">
    <property type="entry name" value="FecR"/>
</dbReference>
<evidence type="ECO:0000313" key="5">
    <source>
        <dbReference type="Proteomes" id="UP001485459"/>
    </source>
</evidence>
<dbReference type="InterPro" id="IPR032508">
    <property type="entry name" value="FecR_C"/>
</dbReference>
<dbReference type="PANTHER" id="PTHR30273:SF2">
    <property type="entry name" value="PROTEIN FECR"/>
    <property type="match status" value="1"/>
</dbReference>
<dbReference type="RefSeq" id="WP_341834595.1">
    <property type="nucleotide sequence ID" value="NZ_CP149822.1"/>
</dbReference>
<dbReference type="PANTHER" id="PTHR30273">
    <property type="entry name" value="PERIPLASMIC SIGNAL SENSOR AND SIGMA FACTOR ACTIVATOR FECR-RELATED"/>
    <property type="match status" value="1"/>
</dbReference>
<dbReference type="Pfam" id="PF04773">
    <property type="entry name" value="FecR"/>
    <property type="match status" value="1"/>
</dbReference>
<feature type="domain" description="FecR protein" evidence="2">
    <location>
        <begin position="183"/>
        <end position="278"/>
    </location>
</feature>
<evidence type="ECO:0000313" key="4">
    <source>
        <dbReference type="EMBL" id="WZN39617.1"/>
    </source>
</evidence>
<evidence type="ECO:0000259" key="3">
    <source>
        <dbReference type="Pfam" id="PF16344"/>
    </source>
</evidence>
<dbReference type="Pfam" id="PF16344">
    <property type="entry name" value="FecR_C"/>
    <property type="match status" value="1"/>
</dbReference>
<evidence type="ECO:0000259" key="2">
    <source>
        <dbReference type="Pfam" id="PF04773"/>
    </source>
</evidence>
<gene>
    <name evidence="4" type="ORF">WJU16_16575</name>
</gene>
<dbReference type="EMBL" id="CP149822">
    <property type="protein sequence ID" value="WZN39617.1"/>
    <property type="molecule type" value="Genomic_DNA"/>
</dbReference>
<evidence type="ECO:0000256" key="1">
    <source>
        <dbReference type="SAM" id="Phobius"/>
    </source>
</evidence>
<proteinExistence type="predicted"/>
<keyword evidence="1" id="KW-1133">Transmembrane helix</keyword>
<keyword evidence="1" id="KW-0472">Membrane</keyword>